<gene>
    <name evidence="3" type="ORF">F444_10767</name>
</gene>
<evidence type="ECO:0000256" key="1">
    <source>
        <dbReference type="ARBA" id="ARBA00007461"/>
    </source>
</evidence>
<evidence type="ECO:0000313" key="4">
    <source>
        <dbReference type="Proteomes" id="UP000028582"/>
    </source>
</evidence>
<evidence type="ECO:0000313" key="3">
    <source>
        <dbReference type="EMBL" id="ETO73274.1"/>
    </source>
</evidence>
<accession>A0A081A313</accession>
<dbReference type="EMBL" id="ANJA01001927">
    <property type="protein sequence ID" value="ETO73274.1"/>
    <property type="molecule type" value="Genomic_DNA"/>
</dbReference>
<dbReference type="GO" id="GO:0072546">
    <property type="term" value="C:EMC complex"/>
    <property type="evidence" value="ECO:0007669"/>
    <property type="project" value="InterPro"/>
</dbReference>
<name>A0A081A313_PHYNI</name>
<dbReference type="PANTHER" id="PTHR12941">
    <property type="entry name" value="ER MEMBRANE PROTEIN COMPLEX"/>
    <property type="match status" value="1"/>
</dbReference>
<protein>
    <recommendedName>
        <fullName evidence="2">MPN domain-containing protein</fullName>
    </recommendedName>
</protein>
<dbReference type="InterPro" id="IPR037518">
    <property type="entry name" value="MPN"/>
</dbReference>
<organism evidence="3 4">
    <name type="scientific">Phytophthora nicotianae P1976</name>
    <dbReference type="NCBI Taxonomy" id="1317066"/>
    <lineage>
        <taxon>Eukaryota</taxon>
        <taxon>Sar</taxon>
        <taxon>Stramenopiles</taxon>
        <taxon>Oomycota</taxon>
        <taxon>Peronosporomycetes</taxon>
        <taxon>Peronosporales</taxon>
        <taxon>Peronosporaceae</taxon>
        <taxon>Phytophthora</taxon>
    </lineage>
</organism>
<dbReference type="Pfam" id="PF03665">
    <property type="entry name" value="UPF0172"/>
    <property type="match status" value="1"/>
</dbReference>
<dbReference type="OrthoDB" id="194468at2759"/>
<dbReference type="PROSITE" id="PS50249">
    <property type="entry name" value="MPN"/>
    <property type="match status" value="1"/>
</dbReference>
<evidence type="ECO:0000259" key="2">
    <source>
        <dbReference type="PROSITE" id="PS50249"/>
    </source>
</evidence>
<sequence length="214" mass="23368">MTPLAAYIVSVKTSISMDYSVSTQTYVKLVLHAAKRPANAVCGLLLGTEQGQGFSISDAVPLFHHEAPLAPLLEVACAMVDAYCQKSQKLQIVGLYYSGSGYSPSDSGNGLSHFAEKVADKVEQNCSRACVFVLDNQQLSSESKTGLQILLKDVKRGWTKVENRLKVADGATKTVTQGLKQSVQEDVVDFEEHLEDPSKDWRNPHVVELLKLNV</sequence>
<comment type="similarity">
    <text evidence="1">Belongs to the EMC8/EMC9 family.</text>
</comment>
<dbReference type="Gene3D" id="3.40.140.10">
    <property type="entry name" value="Cytidine Deaminase, domain 2"/>
    <property type="match status" value="1"/>
</dbReference>
<reference evidence="3 4" key="1">
    <citation type="submission" date="2013-11" db="EMBL/GenBank/DDBJ databases">
        <title>The Genome Sequence of Phytophthora parasitica P1976.</title>
        <authorList>
            <consortium name="The Broad Institute Genomics Platform"/>
            <person name="Russ C."/>
            <person name="Tyler B."/>
            <person name="Panabieres F."/>
            <person name="Shan W."/>
            <person name="Tripathy S."/>
            <person name="Grunwald N."/>
            <person name="Machado M."/>
            <person name="Johnson C.S."/>
            <person name="Walker B."/>
            <person name="Young S."/>
            <person name="Zeng Q."/>
            <person name="Gargeya S."/>
            <person name="Fitzgerald M."/>
            <person name="Haas B."/>
            <person name="Abouelleil A."/>
            <person name="Allen A.W."/>
            <person name="Alvarado L."/>
            <person name="Arachchi H.M."/>
            <person name="Berlin A.M."/>
            <person name="Chapman S.B."/>
            <person name="Gainer-Dewar J."/>
            <person name="Goldberg J."/>
            <person name="Griggs A."/>
            <person name="Gujja S."/>
            <person name="Hansen M."/>
            <person name="Howarth C."/>
            <person name="Imamovic A."/>
            <person name="Ireland A."/>
            <person name="Larimer J."/>
            <person name="McCowan C."/>
            <person name="Murphy C."/>
            <person name="Pearson M."/>
            <person name="Poon T.W."/>
            <person name="Priest M."/>
            <person name="Roberts A."/>
            <person name="Saif S."/>
            <person name="Shea T."/>
            <person name="Sisk P."/>
            <person name="Sykes S."/>
            <person name="Wortman J."/>
            <person name="Nusbaum C."/>
            <person name="Birren B."/>
        </authorList>
    </citation>
    <scope>NUCLEOTIDE SEQUENCE [LARGE SCALE GENOMIC DNA]</scope>
    <source>
        <strain evidence="3 4">P1976</strain>
    </source>
</reference>
<dbReference type="PANTHER" id="PTHR12941:SF10">
    <property type="entry name" value="ER MEMBRANE PROTEIN COMPLEX SUBUNIT 8_9 HOMOLOG"/>
    <property type="match status" value="1"/>
</dbReference>
<proteinExistence type="inferred from homology"/>
<dbReference type="InterPro" id="IPR005366">
    <property type="entry name" value="EMC8/9"/>
</dbReference>
<feature type="domain" description="MPN" evidence="2">
    <location>
        <begin position="19"/>
        <end position="153"/>
    </location>
</feature>
<dbReference type="AlphaFoldDB" id="A0A081A313"/>
<dbReference type="Proteomes" id="UP000028582">
    <property type="component" value="Unassembled WGS sequence"/>
</dbReference>
<comment type="caution">
    <text evidence="3">The sequence shown here is derived from an EMBL/GenBank/DDBJ whole genome shotgun (WGS) entry which is preliminary data.</text>
</comment>
<dbReference type="CDD" id="cd08060">
    <property type="entry name" value="MPN_UPF0172"/>
    <property type="match status" value="1"/>
</dbReference>